<comment type="caution">
    <text evidence="2">The sequence shown here is derived from an EMBL/GenBank/DDBJ whole genome shotgun (WGS) entry which is preliminary data.</text>
</comment>
<proteinExistence type="predicted"/>
<reference evidence="3" key="2">
    <citation type="submission" date="2019-10" db="EMBL/GenBank/DDBJ databases">
        <title>A de novo genome assembly of a pear dwarfing rootstock.</title>
        <authorList>
            <person name="Wang F."/>
            <person name="Wang J."/>
            <person name="Li S."/>
            <person name="Zhang Y."/>
            <person name="Fang M."/>
            <person name="Ma L."/>
            <person name="Zhao Y."/>
            <person name="Jiang S."/>
        </authorList>
    </citation>
    <scope>NUCLEOTIDE SEQUENCE [LARGE SCALE GENOMIC DNA]</scope>
</reference>
<reference evidence="2 3" key="1">
    <citation type="submission" date="2019-09" db="EMBL/GenBank/DDBJ databases">
        <authorList>
            <person name="Ou C."/>
        </authorList>
    </citation>
    <scope>NUCLEOTIDE SEQUENCE [LARGE SCALE GENOMIC DNA]</scope>
    <source>
        <strain evidence="2">S2</strain>
        <tissue evidence="2">Leaf</tissue>
    </source>
</reference>
<evidence type="ECO:0000313" key="3">
    <source>
        <dbReference type="Proteomes" id="UP000327157"/>
    </source>
</evidence>
<protein>
    <submittedName>
        <fullName evidence="2">S2-RNase</fullName>
    </submittedName>
</protein>
<evidence type="ECO:0000313" key="2">
    <source>
        <dbReference type="EMBL" id="KAB2617240.1"/>
    </source>
</evidence>
<dbReference type="AlphaFoldDB" id="A0A5N5GVR0"/>
<evidence type="ECO:0000256" key="1">
    <source>
        <dbReference type="SAM" id="MobiDB-lite"/>
    </source>
</evidence>
<dbReference type="Proteomes" id="UP000327157">
    <property type="component" value="Chromosome 15"/>
</dbReference>
<dbReference type="EMBL" id="SMOL01000401">
    <property type="protein sequence ID" value="KAB2617240.1"/>
    <property type="molecule type" value="Genomic_DNA"/>
</dbReference>
<feature type="region of interest" description="Disordered" evidence="1">
    <location>
        <begin position="58"/>
        <end position="94"/>
    </location>
</feature>
<sequence length="94" mass="10985">MYAFQKNHKRLLEEEFDIRLLTDYAQKDHPKGWSIFKIYEEIKHIDFPHPQHLLDEMSNLEAKQEECDLKGNPAPDASGESSTPFKGKDVPKED</sequence>
<keyword evidence="3" id="KW-1185">Reference proteome</keyword>
<organism evidence="2 3">
    <name type="scientific">Pyrus ussuriensis x Pyrus communis</name>
    <dbReference type="NCBI Taxonomy" id="2448454"/>
    <lineage>
        <taxon>Eukaryota</taxon>
        <taxon>Viridiplantae</taxon>
        <taxon>Streptophyta</taxon>
        <taxon>Embryophyta</taxon>
        <taxon>Tracheophyta</taxon>
        <taxon>Spermatophyta</taxon>
        <taxon>Magnoliopsida</taxon>
        <taxon>eudicotyledons</taxon>
        <taxon>Gunneridae</taxon>
        <taxon>Pentapetalae</taxon>
        <taxon>rosids</taxon>
        <taxon>fabids</taxon>
        <taxon>Rosales</taxon>
        <taxon>Rosaceae</taxon>
        <taxon>Amygdaloideae</taxon>
        <taxon>Maleae</taxon>
        <taxon>Pyrus</taxon>
    </lineage>
</organism>
<accession>A0A5N5GVR0</accession>
<reference evidence="2 3" key="3">
    <citation type="submission" date="2019-11" db="EMBL/GenBank/DDBJ databases">
        <title>A de novo genome assembly of a pear dwarfing rootstock.</title>
        <authorList>
            <person name="Wang F."/>
            <person name="Wang J."/>
            <person name="Li S."/>
            <person name="Zhang Y."/>
            <person name="Fang M."/>
            <person name="Ma L."/>
            <person name="Zhao Y."/>
            <person name="Jiang S."/>
        </authorList>
    </citation>
    <scope>NUCLEOTIDE SEQUENCE [LARGE SCALE GENOMIC DNA]</scope>
    <source>
        <strain evidence="2">S2</strain>
        <tissue evidence="2">Leaf</tissue>
    </source>
</reference>
<gene>
    <name evidence="2" type="ORF">D8674_013109</name>
</gene>
<name>A0A5N5GVR0_9ROSA</name>